<dbReference type="RefSeq" id="WP_062276834.1">
    <property type="nucleotide sequence ID" value="NZ_DF968179.1"/>
</dbReference>
<dbReference type="STRING" id="1678840.ATC1_1145"/>
<dbReference type="PANTHER" id="PTHR43213:SF5">
    <property type="entry name" value="BIFUNCTIONAL DTTP_UTP PYROPHOSPHATASE_METHYLTRANSFERASE PROTEIN-RELATED"/>
    <property type="match status" value="1"/>
</dbReference>
<dbReference type="CDD" id="cd00555">
    <property type="entry name" value="Maf"/>
    <property type="match status" value="1"/>
</dbReference>
<comment type="catalytic activity">
    <reaction evidence="3">
        <text>UTP + H2O = UMP + diphosphate + H(+)</text>
        <dbReference type="Rhea" id="RHEA:29395"/>
        <dbReference type="ChEBI" id="CHEBI:15377"/>
        <dbReference type="ChEBI" id="CHEBI:15378"/>
        <dbReference type="ChEBI" id="CHEBI:33019"/>
        <dbReference type="ChEBI" id="CHEBI:46398"/>
        <dbReference type="ChEBI" id="CHEBI:57865"/>
        <dbReference type="EC" id="3.6.1.9"/>
    </reaction>
</comment>
<dbReference type="GO" id="GO:0036218">
    <property type="term" value="F:dTTP diphosphatase activity"/>
    <property type="evidence" value="ECO:0007669"/>
    <property type="project" value="RHEA"/>
</dbReference>
<evidence type="ECO:0000313" key="5">
    <source>
        <dbReference type="Proteomes" id="UP000053370"/>
    </source>
</evidence>
<feature type="site" description="Important for substrate specificity" evidence="3">
    <location>
        <position position="74"/>
    </location>
</feature>
<keyword evidence="5" id="KW-1185">Reference proteome</keyword>
<dbReference type="Proteomes" id="UP000053370">
    <property type="component" value="Unassembled WGS sequence"/>
</dbReference>
<comment type="subcellular location">
    <subcellularLocation>
        <location evidence="3">Cytoplasm</location>
    </subcellularLocation>
</comment>
<dbReference type="GO" id="GO:0009117">
    <property type="term" value="P:nucleotide metabolic process"/>
    <property type="evidence" value="ECO:0007669"/>
    <property type="project" value="UniProtKB-KW"/>
</dbReference>
<dbReference type="PANTHER" id="PTHR43213">
    <property type="entry name" value="BIFUNCTIONAL DTTP/UTP PYROPHOSPHATASE/METHYLTRANSFERASE PROTEIN-RELATED"/>
    <property type="match status" value="1"/>
</dbReference>
<comment type="cofactor">
    <cofactor evidence="1 3">
        <name>a divalent metal cation</name>
        <dbReference type="ChEBI" id="CHEBI:60240"/>
    </cofactor>
</comment>
<dbReference type="Gene3D" id="3.90.950.10">
    <property type="match status" value="1"/>
</dbReference>
<dbReference type="GO" id="GO:0036221">
    <property type="term" value="F:UTP diphosphatase activity"/>
    <property type="evidence" value="ECO:0007669"/>
    <property type="project" value="RHEA"/>
</dbReference>
<feature type="site" description="Important for substrate specificity" evidence="3">
    <location>
        <position position="160"/>
    </location>
</feature>
<reference evidence="4" key="1">
    <citation type="journal article" date="2015" name="Genome Announc.">
        <title>Draft Genome Sequence of Anaerolineae Strain TC1, a Novel Isolate from a Methanogenic Wastewater Treatment System.</title>
        <authorList>
            <person name="Matsuura N."/>
            <person name="Tourlousse D.M."/>
            <person name="Sun L."/>
            <person name="Toyonaga M."/>
            <person name="Kuroda K."/>
            <person name="Ohashi A."/>
            <person name="Cruz R."/>
            <person name="Yamaguchi T."/>
            <person name="Sekiguchi Y."/>
        </authorList>
    </citation>
    <scope>NUCLEOTIDE SEQUENCE [LARGE SCALE GENOMIC DNA]</scope>
    <source>
        <strain evidence="4">TC1</strain>
    </source>
</reference>
<keyword evidence="3" id="KW-0963">Cytoplasm</keyword>
<organism evidence="4">
    <name type="scientific">Flexilinea flocculi</name>
    <dbReference type="NCBI Taxonomy" id="1678840"/>
    <lineage>
        <taxon>Bacteria</taxon>
        <taxon>Bacillati</taxon>
        <taxon>Chloroflexota</taxon>
        <taxon>Anaerolineae</taxon>
        <taxon>Anaerolineales</taxon>
        <taxon>Anaerolineaceae</taxon>
        <taxon>Flexilinea</taxon>
    </lineage>
</organism>
<dbReference type="PATRIC" id="fig|1678840.3.peg.55"/>
<dbReference type="InterPro" id="IPR003697">
    <property type="entry name" value="Maf-like"/>
</dbReference>
<dbReference type="HAMAP" id="MF_00528">
    <property type="entry name" value="Maf"/>
    <property type="match status" value="1"/>
</dbReference>
<name>A0A0K8P908_9CHLR</name>
<comment type="similarity">
    <text evidence="3">Belongs to the Maf family. YhdE subfamily.</text>
</comment>
<dbReference type="PIRSF" id="PIRSF006305">
    <property type="entry name" value="Maf"/>
    <property type="match status" value="1"/>
</dbReference>
<dbReference type="InterPro" id="IPR029001">
    <property type="entry name" value="ITPase-like_fam"/>
</dbReference>
<feature type="active site" description="Proton acceptor" evidence="3">
    <location>
        <position position="73"/>
    </location>
</feature>
<dbReference type="EMBL" id="DF968179">
    <property type="protein sequence ID" value="GAP39126.1"/>
    <property type="molecule type" value="Genomic_DNA"/>
</dbReference>
<protein>
    <recommendedName>
        <fullName evidence="3">dTTP/UTP pyrophosphatase</fullName>
        <shortName evidence="3">dTTPase/UTPase</shortName>
        <ecNumber evidence="3">3.6.1.9</ecNumber>
    </recommendedName>
    <alternativeName>
        <fullName evidence="3">Nucleoside triphosphate pyrophosphatase</fullName>
    </alternativeName>
    <alternativeName>
        <fullName evidence="3">Nucleotide pyrophosphatase</fullName>
        <shortName evidence="3">Nucleotide PPase</shortName>
    </alternativeName>
</protein>
<dbReference type="OrthoDB" id="9807767at2"/>
<dbReference type="EC" id="3.6.1.9" evidence="3"/>
<evidence type="ECO:0000256" key="2">
    <source>
        <dbReference type="ARBA" id="ARBA00022801"/>
    </source>
</evidence>
<evidence type="ECO:0000256" key="1">
    <source>
        <dbReference type="ARBA" id="ARBA00001968"/>
    </source>
</evidence>
<dbReference type="SUPFAM" id="SSF52972">
    <property type="entry name" value="ITPase-like"/>
    <property type="match status" value="1"/>
</dbReference>
<keyword evidence="3" id="KW-0546">Nucleotide metabolism</keyword>
<dbReference type="NCBIfam" id="TIGR00172">
    <property type="entry name" value="maf"/>
    <property type="match status" value="1"/>
</dbReference>
<feature type="site" description="Important for substrate specificity" evidence="3">
    <location>
        <position position="14"/>
    </location>
</feature>
<comment type="caution">
    <text evidence="3">Lacks conserved residue(s) required for the propagation of feature annotation.</text>
</comment>
<dbReference type="GO" id="GO:0005737">
    <property type="term" value="C:cytoplasm"/>
    <property type="evidence" value="ECO:0007669"/>
    <property type="project" value="UniProtKB-SubCell"/>
</dbReference>
<evidence type="ECO:0000313" key="4">
    <source>
        <dbReference type="EMBL" id="GAP39126.1"/>
    </source>
</evidence>
<evidence type="ECO:0000256" key="3">
    <source>
        <dbReference type="HAMAP-Rule" id="MF_00528"/>
    </source>
</evidence>
<comment type="catalytic activity">
    <reaction evidence="3">
        <text>dTTP + H2O = dTMP + diphosphate + H(+)</text>
        <dbReference type="Rhea" id="RHEA:28534"/>
        <dbReference type="ChEBI" id="CHEBI:15377"/>
        <dbReference type="ChEBI" id="CHEBI:15378"/>
        <dbReference type="ChEBI" id="CHEBI:33019"/>
        <dbReference type="ChEBI" id="CHEBI:37568"/>
        <dbReference type="ChEBI" id="CHEBI:63528"/>
        <dbReference type="EC" id="3.6.1.9"/>
    </reaction>
</comment>
<gene>
    <name evidence="4" type="ORF">ATC1_1145</name>
</gene>
<dbReference type="Pfam" id="PF02545">
    <property type="entry name" value="Maf"/>
    <property type="match status" value="1"/>
</dbReference>
<dbReference type="AlphaFoldDB" id="A0A0K8P908"/>
<proteinExistence type="inferred from homology"/>
<comment type="function">
    <text evidence="3">Nucleoside triphosphate pyrophosphatase that hydrolyzes dTTP and UTP. May have a dual role in cell division arrest and in preventing the incorporation of modified nucleotides into cellular nucleic acids.</text>
</comment>
<sequence>MSAIEIILASASPRRRQILSWAIKNFICQSADIDETPHIEEDPVLYCERMALEKASVLTRFHPLEEKFILASDTTVFRNCQIYGKPRDAADAFRMIKELQGKPHVVCTAIVLLHTNQTKQESALCVCQTTVQMRPFTDAEIEDYVASGDPEGKAGAYAIQNRVFEPVSSIQGCYACVMGLPLCHTELLFSQLGIQFDKDFSSCCKANITYPCNLKKEEIQRNAVVKRIESELSA</sequence>
<keyword evidence="2 3" id="KW-0378">Hydrolase</keyword>
<accession>A0A0K8P908</accession>